<evidence type="ECO:0000313" key="9">
    <source>
        <dbReference type="Proteomes" id="UP001150941"/>
    </source>
</evidence>
<dbReference type="Pfam" id="PF00172">
    <property type="entry name" value="Zn_clus"/>
    <property type="match status" value="1"/>
</dbReference>
<dbReference type="GO" id="GO:0003677">
    <property type="term" value="F:DNA binding"/>
    <property type="evidence" value="ECO:0007669"/>
    <property type="project" value="UniProtKB-KW"/>
</dbReference>
<dbReference type="InterPro" id="IPR007219">
    <property type="entry name" value="XnlR_reg_dom"/>
</dbReference>
<evidence type="ECO:0000313" key="8">
    <source>
        <dbReference type="EMBL" id="KAJ5217052.1"/>
    </source>
</evidence>
<dbReference type="GO" id="GO:0000981">
    <property type="term" value="F:DNA-binding transcription factor activity, RNA polymerase II-specific"/>
    <property type="evidence" value="ECO:0007669"/>
    <property type="project" value="InterPro"/>
</dbReference>
<keyword evidence="2" id="KW-0805">Transcription regulation</keyword>
<evidence type="ECO:0000256" key="5">
    <source>
        <dbReference type="ARBA" id="ARBA00023242"/>
    </source>
</evidence>
<evidence type="ECO:0000259" key="7">
    <source>
        <dbReference type="PROSITE" id="PS50048"/>
    </source>
</evidence>
<feature type="compositionally biased region" description="Acidic residues" evidence="6">
    <location>
        <begin position="184"/>
        <end position="198"/>
    </location>
</feature>
<keyword evidence="5" id="KW-0539">Nucleus</keyword>
<dbReference type="InterPro" id="IPR053230">
    <property type="entry name" value="Trans_reg_galc"/>
</dbReference>
<feature type="region of interest" description="Disordered" evidence="6">
    <location>
        <begin position="1"/>
        <end position="40"/>
    </location>
</feature>
<dbReference type="CDD" id="cd12148">
    <property type="entry name" value="fungal_TF_MHR"/>
    <property type="match status" value="1"/>
</dbReference>
<dbReference type="GO" id="GO:0006351">
    <property type="term" value="P:DNA-templated transcription"/>
    <property type="evidence" value="ECO:0007669"/>
    <property type="project" value="InterPro"/>
</dbReference>
<keyword evidence="4" id="KW-0804">Transcription</keyword>
<evidence type="ECO:0000256" key="4">
    <source>
        <dbReference type="ARBA" id="ARBA00023163"/>
    </source>
</evidence>
<dbReference type="AlphaFoldDB" id="A0A9W9TBW5"/>
<dbReference type="PANTHER" id="PTHR47654">
    <property type="entry name" value="ZN(II)2CYS6 TRANSCRIPTION FACTOR (EUROFUNG)-RELATED"/>
    <property type="match status" value="1"/>
</dbReference>
<keyword evidence="9" id="KW-1185">Reference proteome</keyword>
<evidence type="ECO:0000256" key="3">
    <source>
        <dbReference type="ARBA" id="ARBA00023125"/>
    </source>
</evidence>
<dbReference type="GeneID" id="83206659"/>
<dbReference type="InterPro" id="IPR001138">
    <property type="entry name" value="Zn2Cys6_DnaBD"/>
</dbReference>
<reference evidence="8" key="2">
    <citation type="journal article" date="2023" name="IMA Fungus">
        <title>Comparative genomic study of the Penicillium genus elucidates a diverse pangenome and 15 lateral gene transfer events.</title>
        <authorList>
            <person name="Petersen C."/>
            <person name="Sorensen T."/>
            <person name="Nielsen M.R."/>
            <person name="Sondergaard T.E."/>
            <person name="Sorensen J.L."/>
            <person name="Fitzpatrick D.A."/>
            <person name="Frisvad J.C."/>
            <person name="Nielsen K.L."/>
        </authorList>
    </citation>
    <scope>NUCLEOTIDE SEQUENCE</scope>
    <source>
        <strain evidence="8">IBT 19713</strain>
    </source>
</reference>
<evidence type="ECO:0000256" key="1">
    <source>
        <dbReference type="ARBA" id="ARBA00022723"/>
    </source>
</evidence>
<organism evidence="8 9">
    <name type="scientific">Penicillium chermesinum</name>
    <dbReference type="NCBI Taxonomy" id="63820"/>
    <lineage>
        <taxon>Eukaryota</taxon>
        <taxon>Fungi</taxon>
        <taxon>Dikarya</taxon>
        <taxon>Ascomycota</taxon>
        <taxon>Pezizomycotina</taxon>
        <taxon>Eurotiomycetes</taxon>
        <taxon>Eurotiomycetidae</taxon>
        <taxon>Eurotiales</taxon>
        <taxon>Aspergillaceae</taxon>
        <taxon>Penicillium</taxon>
    </lineage>
</organism>
<dbReference type="SMART" id="SM00906">
    <property type="entry name" value="Fungal_trans"/>
    <property type="match status" value="1"/>
</dbReference>
<dbReference type="PROSITE" id="PS00463">
    <property type="entry name" value="ZN2_CY6_FUNGAL_1"/>
    <property type="match status" value="1"/>
</dbReference>
<dbReference type="InterPro" id="IPR036864">
    <property type="entry name" value="Zn2-C6_fun-type_DNA-bd_sf"/>
</dbReference>
<comment type="caution">
    <text evidence="8">The sequence shown here is derived from an EMBL/GenBank/DDBJ whole genome shotgun (WGS) entry which is preliminary data.</text>
</comment>
<feature type="domain" description="Zn(2)-C6 fungal-type" evidence="7">
    <location>
        <begin position="94"/>
        <end position="124"/>
    </location>
</feature>
<keyword evidence="1" id="KW-0479">Metal-binding</keyword>
<dbReference type="RefSeq" id="XP_058325923.1">
    <property type="nucleotide sequence ID" value="XM_058479355.1"/>
</dbReference>
<dbReference type="Proteomes" id="UP001150941">
    <property type="component" value="Unassembled WGS sequence"/>
</dbReference>
<proteinExistence type="predicted"/>
<dbReference type="GO" id="GO:0008270">
    <property type="term" value="F:zinc ion binding"/>
    <property type="evidence" value="ECO:0007669"/>
    <property type="project" value="InterPro"/>
</dbReference>
<reference evidence="8" key="1">
    <citation type="submission" date="2022-11" db="EMBL/GenBank/DDBJ databases">
        <authorList>
            <person name="Petersen C."/>
        </authorList>
    </citation>
    <scope>NUCLEOTIDE SEQUENCE</scope>
    <source>
        <strain evidence="8">IBT 19713</strain>
    </source>
</reference>
<dbReference type="PANTHER" id="PTHR47654:SF4">
    <property type="entry name" value="ZN(II)2CYS6 TRANSCRIPTION FACTOR (EUROFUNG)"/>
    <property type="match status" value="1"/>
</dbReference>
<feature type="region of interest" description="Disordered" evidence="6">
    <location>
        <begin position="184"/>
        <end position="209"/>
    </location>
</feature>
<accession>A0A9W9TBW5</accession>
<dbReference type="Pfam" id="PF04082">
    <property type="entry name" value="Fungal_trans"/>
    <property type="match status" value="1"/>
</dbReference>
<dbReference type="SUPFAM" id="SSF57701">
    <property type="entry name" value="Zn2/Cys6 DNA-binding domain"/>
    <property type="match status" value="1"/>
</dbReference>
<name>A0A9W9TBW5_9EURO</name>
<evidence type="ECO:0000256" key="6">
    <source>
        <dbReference type="SAM" id="MobiDB-lite"/>
    </source>
</evidence>
<keyword evidence="3" id="KW-0238">DNA-binding</keyword>
<protein>
    <submittedName>
        <fullName evidence="8">Fungal-specific transcription factor domain-containing protein</fullName>
    </submittedName>
</protein>
<dbReference type="PROSITE" id="PS50048">
    <property type="entry name" value="ZN2_CY6_FUNGAL_2"/>
    <property type="match status" value="1"/>
</dbReference>
<dbReference type="Gene3D" id="4.10.240.10">
    <property type="entry name" value="Zn(2)-C6 fungal-type DNA-binding domain"/>
    <property type="match status" value="1"/>
</dbReference>
<gene>
    <name evidence="8" type="ORF">N7468_010060</name>
</gene>
<evidence type="ECO:0000256" key="2">
    <source>
        <dbReference type="ARBA" id="ARBA00023015"/>
    </source>
</evidence>
<sequence>MDPGGQGPSDSTNSRSGFPPPQSGIGWAGEPGENLPQPFPHAAFEPYSIGHYLGNPAASAASPLNLTGPNPKIAIPKLGVAARTDYPKVRVGRACEACRGRKVKCSGERPVCSQCEANHIPCLYKDPKVARDRKALERLAKKTKQYESLLEEIEKSLKGSTGKRIRQVLNDPDGRMEIDNDWMEDQNDRVDDPDDENSDVSSVGSFDGIDTAQEDLQRDSDAAATGFYGKGSDVSWMQQVEERLRTSDFTIGKTPMFGPFAGEGQSAVMTPIKELSYHLDDQELPLYDPAQLYTLPPRNVAERYYKTYLRTIHSSFMVIREPVFTSQFVHVYQQTVNPPGAWLAVLNLVLALGCRYSHAWTAVENSLDHVFFNRARKLSMSGNVLFKHADLQQIQVEALTAIYLIDSGHLNRASKIMSIALQSALILGTNLRSEDQNLDPLSKETRYRLWWTLSCIENFITSNTGRISGLNENTTSVSLPNPFDPEMGRTLGPVIDPSKDGRLKPSILQTPEEAMETALWLRKSAPSQPLFFHCLSDLVSIHQSFLNRVYSIEGLRETPAILKQRTQKYSDVLDSWLSKVPEVYRFTDATGHFSPEAVSGEFESDRAKLAISYYSLRITFCRPCLTSESQRPENEANAACSLIRVLPDDPDLKWLAYHTPRWGITHYLMQAITALLLGLFMSPATYEGPSSLVVLTPSPGATEQPDISVSIVVNHLQKAVTWLHCLASADASAARAYKFCDSCISRMAPILNVDVINQEEKD</sequence>
<dbReference type="EMBL" id="JAPQKS010000008">
    <property type="protein sequence ID" value="KAJ5217052.1"/>
    <property type="molecule type" value="Genomic_DNA"/>
</dbReference>
<dbReference type="CDD" id="cd00067">
    <property type="entry name" value="GAL4"/>
    <property type="match status" value="1"/>
</dbReference>
<dbReference type="OrthoDB" id="4368382at2759"/>
<dbReference type="SMART" id="SM00066">
    <property type="entry name" value="GAL4"/>
    <property type="match status" value="1"/>
</dbReference>